<comment type="cofactor">
    <cofactor evidence="1">
        <name>FAD</name>
        <dbReference type="ChEBI" id="CHEBI:57692"/>
    </cofactor>
</comment>
<evidence type="ECO:0000313" key="17">
    <source>
        <dbReference type="Proteomes" id="UP000053328"/>
    </source>
</evidence>
<gene>
    <name evidence="16" type="ORF">PV08_09993</name>
</gene>
<dbReference type="RefSeq" id="XP_016232931.1">
    <property type="nucleotide sequence ID" value="XM_016384308.1"/>
</dbReference>
<evidence type="ECO:0000256" key="5">
    <source>
        <dbReference type="ARBA" id="ARBA00023002"/>
    </source>
</evidence>
<dbReference type="VEuPathDB" id="FungiDB:PV08_09993"/>
<name>A0A0D2B276_9EURO</name>
<dbReference type="Gene3D" id="3.50.50.60">
    <property type="entry name" value="FAD/NAD(P)-binding domain"/>
    <property type="match status" value="1"/>
</dbReference>
<dbReference type="PANTHER" id="PTHR47470">
    <property type="entry name" value="CHOLESTEROL OXIDASE"/>
    <property type="match status" value="1"/>
</dbReference>
<dbReference type="SUPFAM" id="SSF51905">
    <property type="entry name" value="FAD/NAD(P)-binding domain"/>
    <property type="match status" value="1"/>
</dbReference>
<keyword evidence="9" id="KW-0413">Isomerase</keyword>
<evidence type="ECO:0000256" key="2">
    <source>
        <dbReference type="ARBA" id="ARBA00022548"/>
    </source>
</evidence>
<dbReference type="GO" id="GO:0016995">
    <property type="term" value="F:cholesterol oxidase activity"/>
    <property type="evidence" value="ECO:0007669"/>
    <property type="project" value="UniProtKB-EC"/>
</dbReference>
<dbReference type="EMBL" id="KN847498">
    <property type="protein sequence ID" value="KIW12715.1"/>
    <property type="molecule type" value="Genomic_DNA"/>
</dbReference>
<evidence type="ECO:0000256" key="10">
    <source>
        <dbReference type="ARBA" id="ARBA00038856"/>
    </source>
</evidence>
<dbReference type="GeneID" id="27337076"/>
<keyword evidence="3" id="KW-0285">Flavoprotein</keyword>
<evidence type="ECO:0000256" key="13">
    <source>
        <dbReference type="ARBA" id="ARBA00049744"/>
    </source>
</evidence>
<evidence type="ECO:0000256" key="12">
    <source>
        <dbReference type="ARBA" id="ARBA00049723"/>
    </source>
</evidence>
<comment type="pathway">
    <text evidence="11">Steroid metabolism; cholesterol degradation.</text>
</comment>
<keyword evidence="4" id="KW-0274">FAD</keyword>
<feature type="domain" description="Glucose-methanol-choline oxidoreductase C-terminal" evidence="15">
    <location>
        <begin position="1"/>
        <end position="59"/>
    </location>
</feature>
<evidence type="ECO:0000256" key="14">
    <source>
        <dbReference type="ARBA" id="ARBA00049778"/>
    </source>
</evidence>
<dbReference type="AlphaFoldDB" id="A0A0D2B276"/>
<dbReference type="PANTHER" id="PTHR47470:SF1">
    <property type="entry name" value="FAD-DEPENDENT OXIDOREDUCTASE 2 FAD BINDING DOMAIN-CONTAINING PROTEIN"/>
    <property type="match status" value="1"/>
</dbReference>
<evidence type="ECO:0000256" key="8">
    <source>
        <dbReference type="ARBA" id="ARBA00023221"/>
    </source>
</evidence>
<evidence type="ECO:0000256" key="11">
    <source>
        <dbReference type="ARBA" id="ARBA00049645"/>
    </source>
</evidence>
<keyword evidence="5" id="KW-0560">Oxidoreductase</keyword>
<dbReference type="InterPro" id="IPR052542">
    <property type="entry name" value="Cholesterol_Oxidase"/>
</dbReference>
<sequence>MGGAAISSNGTGSYGAVDQLGRVFTGQGSDAYDGLVVVDAAILPTALGVNPFATITALAEHSVEAVAKRNSLSIDLVTQNGTLDLFGCTARLKPAGAELSKAERVVRVATESGAEGLEFTEVMTGFINTQDQVDTGNITSDFTFATDAARAAGSTARFFLSCHAWDIDELFGRSDHPAMLTGRFTCAGLAGSPFMVLRGEFNLFIKDKCTPDTTNLTYDFDMVSTRGEVIHFRGYKVVNRSVAFNPLQT</sequence>
<dbReference type="InterPro" id="IPR036188">
    <property type="entry name" value="FAD/NAD-bd_sf"/>
</dbReference>
<dbReference type="InterPro" id="IPR007867">
    <property type="entry name" value="GMC_OxRtase_C"/>
</dbReference>
<dbReference type="EC" id="5.3.3.1" evidence="10"/>
<keyword evidence="17" id="KW-1185">Reference proteome</keyword>
<keyword evidence="2" id="KW-0153">Cholesterol metabolism</keyword>
<keyword evidence="8" id="KW-0753">Steroid metabolism</keyword>
<organism evidence="16 17">
    <name type="scientific">Exophiala spinifera</name>
    <dbReference type="NCBI Taxonomy" id="91928"/>
    <lineage>
        <taxon>Eukaryota</taxon>
        <taxon>Fungi</taxon>
        <taxon>Dikarya</taxon>
        <taxon>Ascomycota</taxon>
        <taxon>Pezizomycotina</taxon>
        <taxon>Eurotiomycetes</taxon>
        <taxon>Chaetothyriomycetidae</taxon>
        <taxon>Chaetothyriales</taxon>
        <taxon>Herpotrichiellaceae</taxon>
        <taxon>Exophiala</taxon>
    </lineage>
</organism>
<accession>A0A0D2B276</accession>
<evidence type="ECO:0000256" key="7">
    <source>
        <dbReference type="ARBA" id="ARBA00023166"/>
    </source>
</evidence>
<protein>
    <recommendedName>
        <fullName evidence="13">Cholesterol oxidase</fullName>
        <ecNumber evidence="12">1.1.3.6</ecNumber>
        <ecNumber evidence="10">5.3.3.1</ecNumber>
    </recommendedName>
    <alternativeName>
        <fullName evidence="14">Cholesterol isomerase</fullName>
    </alternativeName>
</protein>
<keyword evidence="7" id="KW-1207">Sterol metabolism</keyword>
<reference evidence="16 17" key="1">
    <citation type="submission" date="2015-01" db="EMBL/GenBank/DDBJ databases">
        <title>The Genome Sequence of Exophiala spinifera CBS89968.</title>
        <authorList>
            <consortium name="The Broad Institute Genomics Platform"/>
            <person name="Cuomo C."/>
            <person name="de Hoog S."/>
            <person name="Gorbushina A."/>
            <person name="Stielow B."/>
            <person name="Teixiera M."/>
            <person name="Abouelleil A."/>
            <person name="Chapman S.B."/>
            <person name="Priest M."/>
            <person name="Young S.K."/>
            <person name="Wortman J."/>
            <person name="Nusbaum C."/>
            <person name="Birren B."/>
        </authorList>
    </citation>
    <scope>NUCLEOTIDE SEQUENCE [LARGE SCALE GENOMIC DNA]</scope>
    <source>
        <strain evidence="16 17">CBS 89968</strain>
    </source>
</reference>
<dbReference type="GO" id="GO:0004769">
    <property type="term" value="F:steroid Delta-isomerase activity"/>
    <property type="evidence" value="ECO:0007669"/>
    <property type="project" value="UniProtKB-EC"/>
</dbReference>
<evidence type="ECO:0000256" key="9">
    <source>
        <dbReference type="ARBA" id="ARBA00023235"/>
    </source>
</evidence>
<dbReference type="GO" id="GO:0008203">
    <property type="term" value="P:cholesterol metabolic process"/>
    <property type="evidence" value="ECO:0007669"/>
    <property type="project" value="UniProtKB-KW"/>
</dbReference>
<evidence type="ECO:0000256" key="4">
    <source>
        <dbReference type="ARBA" id="ARBA00022827"/>
    </source>
</evidence>
<dbReference type="Proteomes" id="UP000053328">
    <property type="component" value="Unassembled WGS sequence"/>
</dbReference>
<evidence type="ECO:0000256" key="1">
    <source>
        <dbReference type="ARBA" id="ARBA00001974"/>
    </source>
</evidence>
<dbReference type="STRING" id="91928.A0A0D2B276"/>
<evidence type="ECO:0000256" key="6">
    <source>
        <dbReference type="ARBA" id="ARBA00023098"/>
    </source>
</evidence>
<evidence type="ECO:0000256" key="3">
    <source>
        <dbReference type="ARBA" id="ARBA00022630"/>
    </source>
</evidence>
<evidence type="ECO:0000313" key="16">
    <source>
        <dbReference type="EMBL" id="KIW12715.1"/>
    </source>
</evidence>
<dbReference type="OrthoDB" id="9974421at2759"/>
<dbReference type="EC" id="1.1.3.6" evidence="12"/>
<evidence type="ECO:0000259" key="15">
    <source>
        <dbReference type="Pfam" id="PF05199"/>
    </source>
</evidence>
<dbReference type="HOGENOM" id="CLU_1115768_0_0_1"/>
<keyword evidence="6" id="KW-0443">Lipid metabolism</keyword>
<proteinExistence type="predicted"/>
<dbReference type="Pfam" id="PF05199">
    <property type="entry name" value="GMC_oxred_C"/>
    <property type="match status" value="1"/>
</dbReference>